<dbReference type="Gene3D" id="2.60.120.620">
    <property type="entry name" value="q2cbj1_9rhob like domain"/>
    <property type="match status" value="1"/>
</dbReference>
<dbReference type="AlphaFoldDB" id="A0A9W6TE41"/>
<dbReference type="InterPro" id="IPR005123">
    <property type="entry name" value="Oxoglu/Fe-dep_dioxygenase_dom"/>
</dbReference>
<dbReference type="PROSITE" id="PS51471">
    <property type="entry name" value="FE2OG_OXY"/>
    <property type="match status" value="1"/>
</dbReference>
<evidence type="ECO:0000313" key="2">
    <source>
        <dbReference type="EMBL" id="GMF11409.1"/>
    </source>
</evidence>
<keyword evidence="3" id="KW-1185">Reference proteome</keyword>
<evidence type="ECO:0000313" key="3">
    <source>
        <dbReference type="Proteomes" id="UP001165083"/>
    </source>
</evidence>
<name>A0A9W6TE41_9STRA</name>
<accession>A0A9W6TE41</accession>
<comment type="caution">
    <text evidence="2">The sequence shown here is derived from an EMBL/GenBank/DDBJ whole genome shotgun (WGS) entry which is preliminary data.</text>
</comment>
<evidence type="ECO:0000259" key="1">
    <source>
        <dbReference type="PROSITE" id="PS51471"/>
    </source>
</evidence>
<feature type="domain" description="Fe2OG dioxygenase" evidence="1">
    <location>
        <begin position="157"/>
        <end position="258"/>
    </location>
</feature>
<dbReference type="Proteomes" id="UP001165083">
    <property type="component" value="Unassembled WGS sequence"/>
</dbReference>
<organism evidence="2 3">
    <name type="scientific">Phytophthora lilii</name>
    <dbReference type="NCBI Taxonomy" id="2077276"/>
    <lineage>
        <taxon>Eukaryota</taxon>
        <taxon>Sar</taxon>
        <taxon>Stramenopiles</taxon>
        <taxon>Oomycota</taxon>
        <taxon>Peronosporomycetes</taxon>
        <taxon>Peronosporales</taxon>
        <taxon>Peronosporaceae</taxon>
        <taxon>Phytophthora</taxon>
    </lineage>
</organism>
<protein>
    <submittedName>
        <fullName evidence="2">Unnamed protein product</fullName>
    </submittedName>
</protein>
<dbReference type="EMBL" id="BSXW01000074">
    <property type="protein sequence ID" value="GMF11409.1"/>
    <property type="molecule type" value="Genomic_DNA"/>
</dbReference>
<reference evidence="2" key="1">
    <citation type="submission" date="2023-04" db="EMBL/GenBank/DDBJ databases">
        <title>Phytophthora lilii NBRC 32176.</title>
        <authorList>
            <person name="Ichikawa N."/>
            <person name="Sato H."/>
            <person name="Tonouchi N."/>
        </authorList>
    </citation>
    <scope>NUCLEOTIDE SEQUENCE</scope>
    <source>
        <strain evidence="2">NBRC 32176</strain>
    </source>
</reference>
<proteinExistence type="predicted"/>
<dbReference type="PANTHER" id="PTHR33099">
    <property type="entry name" value="FE2OG DIOXYGENASE DOMAIN-CONTAINING PROTEIN"/>
    <property type="match status" value="1"/>
</dbReference>
<dbReference type="PANTHER" id="PTHR33099:SF7">
    <property type="entry name" value="MYND-TYPE DOMAIN-CONTAINING PROTEIN"/>
    <property type="match status" value="1"/>
</dbReference>
<gene>
    <name evidence="2" type="ORF">Plil01_000211500</name>
</gene>
<sequence length="607" mass="68592">MSEDDQCFELRGQTADVEEDFRESEWPFSGRGKLDDVPIPNGGACVEISNVLGRAAEHTRDFSFGGQAASLPAVMGLLVDGVGNVSLPICRQQAEELIACCEKSPFGHNMNTVMDERVRKSWQLGPSALTIKNPLWHSGIEELSKLVGERLGYQRIPLQCVLYKLLLYGEGGHFEKHQDTEKEDGMIATLVVQPPSLHEGGDLVVYRCGKEKYRQDFGKADGTAPFLPHYAVHYADAEHAVERVTSGYRVVLVYSICLPTNMRHLERDLNKPMDGDLAVAISKMDTGNDFFSLLLSHEYTSKSIENFGSAAFKGVDRARFHALQQANIQAPSDKKLHFFIAKLRHKVEYLGNGGERIGDWKEWCRTESVTWYSTSGDFIGESDNVPIKLNFLNPCAETLSQLWKPHGSSDIQGYMGNEGPNKDTTYGRYAIVAWPIARHLQHTLELLSLDVAAVTLEAEKPVGQEEFRRFVDAAKVKLAAMDVEHQAEQKRRYSWKDTSRQYAFVSTRVCNALCRMLIEIGNPALVYPFFTNFIVRLKDKSNVMKYVTRIIEAFEWRDLGQALLQFVSGKNENYVMEAAMQVVELWTLIFCHCDEDTLKMLTRNFMK</sequence>
<dbReference type="OrthoDB" id="116233at2759"/>